<dbReference type="AlphaFoldDB" id="A0AAE7TM28"/>
<sequence length="73" mass="7942">MLACTLVPTAAAAAPSAEVARKCMHYSYIAYPYQRPGSVRMSGDRQAFFRNCMDKEGNIPAPETPSSSAQRQS</sequence>
<gene>
    <name evidence="1" type="ORF">WN72_11980</name>
</gene>
<dbReference type="Proteomes" id="UP000594015">
    <property type="component" value="Chromosome"/>
</dbReference>
<reference evidence="1 2" key="1">
    <citation type="submission" date="2018-06" db="EMBL/GenBank/DDBJ databases">
        <title>Comparative genomics of Bradyrhizobium nodulating Arachidis hypogaea.</title>
        <authorList>
            <person name="Li Y."/>
        </authorList>
    </citation>
    <scope>NUCLEOTIDE SEQUENCE [LARGE SCALE GENOMIC DNA]</scope>
    <source>
        <strain evidence="1 2">CCBAU 051107</strain>
    </source>
</reference>
<evidence type="ECO:0000313" key="2">
    <source>
        <dbReference type="Proteomes" id="UP000594015"/>
    </source>
</evidence>
<protein>
    <submittedName>
        <fullName evidence="1">Uncharacterized protein</fullName>
    </submittedName>
</protein>
<dbReference type="EMBL" id="CP030050">
    <property type="protein sequence ID" value="QOZ73300.1"/>
    <property type="molecule type" value="Genomic_DNA"/>
</dbReference>
<name>A0AAE7TM28_9BRAD</name>
<evidence type="ECO:0000313" key="1">
    <source>
        <dbReference type="EMBL" id="QOZ73300.1"/>
    </source>
</evidence>
<dbReference type="KEGG" id="barh:WN72_11980"/>
<accession>A0AAE7TM28</accession>
<organism evidence="1 2">
    <name type="scientific">Bradyrhizobium arachidis</name>
    <dbReference type="NCBI Taxonomy" id="858423"/>
    <lineage>
        <taxon>Bacteria</taxon>
        <taxon>Pseudomonadati</taxon>
        <taxon>Pseudomonadota</taxon>
        <taxon>Alphaproteobacteria</taxon>
        <taxon>Hyphomicrobiales</taxon>
        <taxon>Nitrobacteraceae</taxon>
        <taxon>Bradyrhizobium</taxon>
    </lineage>
</organism>
<proteinExistence type="predicted"/>